<dbReference type="Gene3D" id="2.60.420.10">
    <property type="entry name" value="Maltose phosphorylase, domain 3"/>
    <property type="match status" value="1"/>
</dbReference>
<dbReference type="EMBL" id="JACXIZ010000064">
    <property type="protein sequence ID" value="MBD2848383.1"/>
    <property type="molecule type" value="Genomic_DNA"/>
</dbReference>
<proteinExistence type="predicted"/>
<dbReference type="InterPro" id="IPR035396">
    <property type="entry name" value="Bac_rhamnosid6H"/>
</dbReference>
<name>A0A927BWX0_9BACL</name>
<feature type="domain" description="Alpha-L-rhamnosidase concanavalin-like" evidence="4">
    <location>
        <begin position="332"/>
        <end position="429"/>
    </location>
</feature>
<evidence type="ECO:0000259" key="6">
    <source>
        <dbReference type="Pfam" id="PF17389"/>
    </source>
</evidence>
<dbReference type="InterPro" id="IPR008928">
    <property type="entry name" value="6-hairpin_glycosidase_sf"/>
</dbReference>
<dbReference type="EC" id="3.2.1.40" evidence="2"/>
<dbReference type="Pfam" id="PF17390">
    <property type="entry name" value="Bac_rhamnosid_C"/>
    <property type="match status" value="1"/>
</dbReference>
<keyword evidence="9" id="KW-1185">Reference proteome</keyword>
<evidence type="ECO:0000256" key="1">
    <source>
        <dbReference type="ARBA" id="ARBA00001445"/>
    </source>
</evidence>
<evidence type="ECO:0000256" key="2">
    <source>
        <dbReference type="ARBA" id="ARBA00012652"/>
    </source>
</evidence>
<dbReference type="SUPFAM" id="SSF48208">
    <property type="entry name" value="Six-hairpin glycosidases"/>
    <property type="match status" value="1"/>
</dbReference>
<dbReference type="Gene3D" id="2.60.40.10">
    <property type="entry name" value="Immunoglobulins"/>
    <property type="match status" value="1"/>
</dbReference>
<dbReference type="Proteomes" id="UP000621560">
    <property type="component" value="Unassembled WGS sequence"/>
</dbReference>
<dbReference type="Pfam" id="PF08531">
    <property type="entry name" value="Bac_rhamnosid_N"/>
    <property type="match status" value="1"/>
</dbReference>
<dbReference type="InterPro" id="IPR012341">
    <property type="entry name" value="6hp_glycosidase-like_sf"/>
</dbReference>
<feature type="domain" description="Alpha-L-rhamnosidase C-terminal" evidence="7">
    <location>
        <begin position="802"/>
        <end position="873"/>
    </location>
</feature>
<dbReference type="PANTHER" id="PTHR33307:SF6">
    <property type="entry name" value="ALPHA-RHAMNOSIDASE (EUROFUNG)-RELATED"/>
    <property type="match status" value="1"/>
</dbReference>
<dbReference type="Gene3D" id="2.60.120.260">
    <property type="entry name" value="Galactose-binding domain-like"/>
    <property type="match status" value="2"/>
</dbReference>
<gene>
    <name evidence="8" type="ORF">IDH44_24645</name>
</gene>
<evidence type="ECO:0000259" key="5">
    <source>
        <dbReference type="Pfam" id="PF08531"/>
    </source>
</evidence>
<organism evidence="8 9">
    <name type="scientific">Paenibacillus sabuli</name>
    <dbReference type="NCBI Taxonomy" id="2772509"/>
    <lineage>
        <taxon>Bacteria</taxon>
        <taxon>Bacillati</taxon>
        <taxon>Bacillota</taxon>
        <taxon>Bacilli</taxon>
        <taxon>Bacillales</taxon>
        <taxon>Paenibacillaceae</taxon>
        <taxon>Paenibacillus</taxon>
    </lineage>
</organism>
<evidence type="ECO:0000313" key="8">
    <source>
        <dbReference type="EMBL" id="MBD2848383.1"/>
    </source>
</evidence>
<dbReference type="InterPro" id="IPR013737">
    <property type="entry name" value="Bac_rhamnosid_N"/>
</dbReference>
<dbReference type="Gene3D" id="1.50.10.10">
    <property type="match status" value="1"/>
</dbReference>
<dbReference type="InterPro" id="IPR008902">
    <property type="entry name" value="Rhamnosid_concanavalin"/>
</dbReference>
<dbReference type="InterPro" id="IPR035398">
    <property type="entry name" value="Bac_rhamnosid_C"/>
</dbReference>
<evidence type="ECO:0000256" key="3">
    <source>
        <dbReference type="ARBA" id="ARBA00022801"/>
    </source>
</evidence>
<evidence type="ECO:0000259" key="7">
    <source>
        <dbReference type="Pfam" id="PF17390"/>
    </source>
</evidence>
<evidence type="ECO:0000313" key="9">
    <source>
        <dbReference type="Proteomes" id="UP000621560"/>
    </source>
</evidence>
<reference evidence="8" key="1">
    <citation type="submission" date="2020-09" db="EMBL/GenBank/DDBJ databases">
        <title>A novel bacterium of genus Paenibacillus, isolated from South China Sea.</title>
        <authorList>
            <person name="Huang H."/>
            <person name="Mo K."/>
            <person name="Hu Y."/>
        </authorList>
    </citation>
    <scope>NUCLEOTIDE SEQUENCE</scope>
    <source>
        <strain evidence="8">IB182496</strain>
    </source>
</reference>
<dbReference type="Pfam" id="PF25788">
    <property type="entry name" value="Ig_Rha78A_N"/>
    <property type="match status" value="1"/>
</dbReference>
<dbReference type="InterPro" id="IPR013783">
    <property type="entry name" value="Ig-like_fold"/>
</dbReference>
<dbReference type="RefSeq" id="WP_190921479.1">
    <property type="nucleotide sequence ID" value="NZ_JACXIZ010000064.1"/>
</dbReference>
<evidence type="ECO:0000259" key="4">
    <source>
        <dbReference type="Pfam" id="PF05592"/>
    </source>
</evidence>
<feature type="domain" description="Bacterial alpha-L-rhamnosidase N-terminal" evidence="5">
    <location>
        <begin position="153"/>
        <end position="321"/>
    </location>
</feature>
<dbReference type="Pfam" id="PF17389">
    <property type="entry name" value="Bac_rhamnosid6H"/>
    <property type="match status" value="1"/>
</dbReference>
<keyword evidence="3 8" id="KW-0378">Hydrolase</keyword>
<accession>A0A927BWX0</accession>
<dbReference type="PANTHER" id="PTHR33307">
    <property type="entry name" value="ALPHA-RHAMNOSIDASE (EUROFUNG)"/>
    <property type="match status" value="1"/>
</dbReference>
<dbReference type="GO" id="GO:0005975">
    <property type="term" value="P:carbohydrate metabolic process"/>
    <property type="evidence" value="ECO:0007669"/>
    <property type="project" value="InterPro"/>
</dbReference>
<dbReference type="Pfam" id="PF05592">
    <property type="entry name" value="Bac_rhamnosid"/>
    <property type="match status" value="1"/>
</dbReference>
<dbReference type="AlphaFoldDB" id="A0A927BWX0"/>
<comment type="caution">
    <text evidence="8">The sequence shown here is derived from an EMBL/GenBank/DDBJ whole genome shotgun (WGS) entry which is preliminary data.</text>
</comment>
<protein>
    <recommendedName>
        <fullName evidence="2">alpha-L-rhamnosidase</fullName>
        <ecNumber evidence="2">3.2.1.40</ecNumber>
    </recommendedName>
</protein>
<dbReference type="PIRSF" id="PIRSF010631">
    <property type="entry name" value="A-rhamnsds"/>
    <property type="match status" value="1"/>
</dbReference>
<dbReference type="InterPro" id="IPR016007">
    <property type="entry name" value="Alpha_rhamnosid"/>
</dbReference>
<sequence length="911" mass="102124">MTSAKPVGLRTEYRSEPLGLDMAAPRLGWRLEHPRRGALQSAYRILAASSPELLAQHIGDLWDSGRIRSDASQHIHYAGTALQSEQRVWWKVRIWDKQGEASDWSAPASWSMGLLSRGQWNGRWIGLRTKQRPTHEQPLPAIYLHRAFRLRAKPVRATAYATALGAYELHLNGQRVGVDHFAPEWTDYNIRALYQTYDVTDLLQEGDNAAGTILAPGWYAGFIGMYGYQKYGQDPCFLMQLNVEYADGTVDSLHTDESWRAGHGPVTAADMQMGEYYDARRELAGWATSDFDGADFAAAQRLHDYRGLLTAHPGEPIRVMEHAAPQAVLQDPDGKTIYDFGYNVGGWVRMTLRAAAGTTVTLRFGEVLDENGRLYTDNLRHARQTDRYIAKGSDSETYEPRFAYHGFRYVEISADAELDMQEIEALIVYSALPRAGRLKTSNAQVNRLHDNIVRTQRANFVSVPTDCPQRDERHGWTGDVQVFARTAAYNMDVAAFFTKWMGDLRDAQRPSGAFPDFAPFIAGAKTDHNNDFTYTHMASSGWGDAGVIIPWTMYEVYGDTEILEASYDAMQGWVDFLENLFPDGIRDDLPQYGDWLSVPYAAIGEEEPDFGVYTSQMSTTPYDVFGTAYFAYSTKLLARSAELLGHEADAARYRALFARIRTSFNHAFVAEDGRIRGNTQTVYLLAMHIGLLSEAHDEAAFRYLVEDIERRGIHISTGFHGIKLLLPTLSERGRDDLAFRLLLQDTYPSWLYSVRQGATSIWERWDGWTEEHGFQRAGMNSFNHYALGTVGEWLYRYLGGIDLDPDVPGYRHIRLQPRIGGEFTDVACSYDGLYGRIESNWRVDGKQLTCEVRIPANCTATLVLPAAPHAPISESGVPAGDAEGVQPLGDASGGPAYRLGAGVYRFKCELA</sequence>
<dbReference type="GO" id="GO:0030596">
    <property type="term" value="F:alpha-L-rhamnosidase activity"/>
    <property type="evidence" value="ECO:0007669"/>
    <property type="project" value="UniProtKB-EC"/>
</dbReference>
<feature type="domain" description="Alpha-L-rhamnosidase six-hairpin glycosidase" evidence="6">
    <location>
        <begin position="434"/>
        <end position="797"/>
    </location>
</feature>
<comment type="catalytic activity">
    <reaction evidence="1">
        <text>Hydrolysis of terminal non-reducing alpha-L-rhamnose residues in alpha-L-rhamnosides.</text>
        <dbReference type="EC" id="3.2.1.40"/>
    </reaction>
</comment>